<dbReference type="RefSeq" id="WP_078977557.1">
    <property type="nucleotide sequence ID" value="NZ_MWQN01000001.1"/>
</dbReference>
<evidence type="ECO:0000256" key="3">
    <source>
        <dbReference type="ARBA" id="ARBA00023012"/>
    </source>
</evidence>
<accession>A0A1T3P2N1</accession>
<keyword evidence="3" id="KW-0902">Two-component regulatory system</keyword>
<dbReference type="Pfam" id="PF19354">
    <property type="entry name" value="DUF5931"/>
    <property type="match status" value="1"/>
</dbReference>
<evidence type="ECO:0000256" key="1">
    <source>
        <dbReference type="ARBA" id="ARBA00022679"/>
    </source>
</evidence>
<sequence>MGVEQSLWRALTVYRTLALVYAIARYAQVADEYDHPVGGWAVMALLAVWTAVTAYGFRDPRFREPPWLIVDLCVAAGCLLATRWLDDPERVAQGTMTLPTVWASAPVLACAIKGGWKTGSVAALTIGAADILERGALTADNQHNIVLLLLAGGAVGYVVEIARVSEKALTRALQLEAATRERERLARDIHDNVLQVLALVQRRGAELGGEAAGLGRLAGEQEVALRQLISATPARVESADLPGSGADGDPARQDLRVLLGGFAGARVTVSSPGTPVLLPTPAAREVTAAVAAALDNVRRHAGERAQAWILLEDEPDEIVVSVRDDGPGMEPGRLEAARAQGRLGVAQSIEGRVRDLGGTVVWSSVTGEGTELEFRVPRQGSG</sequence>
<dbReference type="OrthoDB" id="5181554at2"/>
<evidence type="ECO:0000259" key="6">
    <source>
        <dbReference type="Pfam" id="PF19354"/>
    </source>
</evidence>
<keyword evidence="2 7" id="KW-0418">Kinase</keyword>
<dbReference type="NCBIfam" id="NF047322">
    <property type="entry name" value="HK_morpho_MacS"/>
    <property type="match status" value="1"/>
</dbReference>
<proteinExistence type="predicted"/>
<dbReference type="GO" id="GO:0000160">
    <property type="term" value="P:phosphorelay signal transduction system"/>
    <property type="evidence" value="ECO:0007669"/>
    <property type="project" value="UniProtKB-KW"/>
</dbReference>
<dbReference type="EMBL" id="MWQN01000001">
    <property type="protein sequence ID" value="OPC83264.1"/>
    <property type="molecule type" value="Genomic_DNA"/>
</dbReference>
<keyword evidence="1" id="KW-0808">Transferase</keyword>
<keyword evidence="4" id="KW-1133">Transmembrane helix</keyword>
<dbReference type="Proteomes" id="UP000190037">
    <property type="component" value="Unassembled WGS sequence"/>
</dbReference>
<dbReference type="SUPFAM" id="SSF55874">
    <property type="entry name" value="ATPase domain of HSP90 chaperone/DNA topoisomerase II/histidine kinase"/>
    <property type="match status" value="1"/>
</dbReference>
<keyword evidence="4" id="KW-0472">Membrane</keyword>
<feature type="domain" description="DUF5931" evidence="6">
    <location>
        <begin position="1"/>
        <end position="169"/>
    </location>
</feature>
<keyword evidence="8" id="KW-1185">Reference proteome</keyword>
<feature type="transmembrane region" description="Helical" evidence="4">
    <location>
        <begin position="39"/>
        <end position="57"/>
    </location>
</feature>
<evidence type="ECO:0000313" key="8">
    <source>
        <dbReference type="Proteomes" id="UP000190037"/>
    </source>
</evidence>
<dbReference type="GO" id="GO:0016301">
    <property type="term" value="F:kinase activity"/>
    <property type="evidence" value="ECO:0007669"/>
    <property type="project" value="UniProtKB-KW"/>
</dbReference>
<protein>
    <submittedName>
        <fullName evidence="7">Sensor histidine kinase</fullName>
    </submittedName>
</protein>
<dbReference type="PANTHER" id="PTHR24421">
    <property type="entry name" value="NITRATE/NITRITE SENSOR PROTEIN NARX-RELATED"/>
    <property type="match status" value="1"/>
</dbReference>
<evidence type="ECO:0000259" key="5">
    <source>
        <dbReference type="Pfam" id="PF02518"/>
    </source>
</evidence>
<organism evidence="7 8">
    <name type="scientific">Embleya scabrispora</name>
    <dbReference type="NCBI Taxonomy" id="159449"/>
    <lineage>
        <taxon>Bacteria</taxon>
        <taxon>Bacillati</taxon>
        <taxon>Actinomycetota</taxon>
        <taxon>Actinomycetes</taxon>
        <taxon>Kitasatosporales</taxon>
        <taxon>Streptomycetaceae</taxon>
        <taxon>Embleya</taxon>
    </lineage>
</organism>
<dbReference type="InterPro" id="IPR003594">
    <property type="entry name" value="HATPase_dom"/>
</dbReference>
<keyword evidence="4" id="KW-0812">Transmembrane</keyword>
<dbReference type="InterPro" id="IPR036890">
    <property type="entry name" value="HATPase_C_sf"/>
</dbReference>
<gene>
    <name evidence="7" type="ORF">B4N89_22060</name>
</gene>
<name>A0A1T3P2N1_9ACTN</name>
<feature type="domain" description="Histidine kinase/HSP90-like ATPase" evidence="5">
    <location>
        <begin position="286"/>
        <end position="379"/>
    </location>
</feature>
<dbReference type="STRING" id="159449.B4N89_22060"/>
<evidence type="ECO:0000256" key="2">
    <source>
        <dbReference type="ARBA" id="ARBA00022777"/>
    </source>
</evidence>
<dbReference type="Pfam" id="PF02518">
    <property type="entry name" value="HATPase_c"/>
    <property type="match status" value="1"/>
</dbReference>
<dbReference type="AlphaFoldDB" id="A0A1T3P2N1"/>
<evidence type="ECO:0000256" key="4">
    <source>
        <dbReference type="SAM" id="Phobius"/>
    </source>
</evidence>
<dbReference type="InterPro" id="IPR050482">
    <property type="entry name" value="Sensor_HK_TwoCompSys"/>
</dbReference>
<evidence type="ECO:0000313" key="7">
    <source>
        <dbReference type="EMBL" id="OPC83264.1"/>
    </source>
</evidence>
<reference evidence="7 8" key="1">
    <citation type="submission" date="2017-03" db="EMBL/GenBank/DDBJ databases">
        <title>Draft genome sequence of Streptomyces scabrisporus NF3, endophyte isolated from Amphipterygium adstringens.</title>
        <authorList>
            <person name="Vazquez M."/>
            <person name="Ceapa C.D."/>
            <person name="Rodriguez Luna D."/>
            <person name="Sanchez Esquivel S."/>
        </authorList>
    </citation>
    <scope>NUCLEOTIDE SEQUENCE [LARGE SCALE GENOMIC DNA]</scope>
    <source>
        <strain evidence="7 8">NF3</strain>
    </source>
</reference>
<feature type="transmembrane region" description="Helical" evidence="4">
    <location>
        <begin position="7"/>
        <end position="27"/>
    </location>
</feature>
<dbReference type="PANTHER" id="PTHR24421:SF61">
    <property type="entry name" value="OXYGEN SENSOR HISTIDINE KINASE NREB"/>
    <property type="match status" value="1"/>
</dbReference>
<dbReference type="Gene3D" id="3.30.565.10">
    <property type="entry name" value="Histidine kinase-like ATPase, C-terminal domain"/>
    <property type="match status" value="1"/>
</dbReference>
<dbReference type="InterPro" id="IPR045975">
    <property type="entry name" value="DUF5931"/>
</dbReference>
<comment type="caution">
    <text evidence="7">The sequence shown here is derived from an EMBL/GenBank/DDBJ whole genome shotgun (WGS) entry which is preliminary data.</text>
</comment>